<dbReference type="PANTHER" id="PTHR32494:SF5">
    <property type="entry name" value="ALLANTOATE AMIDOHYDROLASE"/>
    <property type="match status" value="1"/>
</dbReference>
<dbReference type="GO" id="GO:0016813">
    <property type="term" value="F:hydrolase activity, acting on carbon-nitrogen (but not peptide) bonds, in linear amidines"/>
    <property type="evidence" value="ECO:0007669"/>
    <property type="project" value="InterPro"/>
</dbReference>
<dbReference type="PANTHER" id="PTHR32494">
    <property type="entry name" value="ALLANTOATE DEIMINASE-RELATED"/>
    <property type="match status" value="1"/>
</dbReference>
<dbReference type="Pfam" id="PF07687">
    <property type="entry name" value="M20_dimer"/>
    <property type="match status" value="1"/>
</dbReference>
<evidence type="ECO:0000256" key="2">
    <source>
        <dbReference type="ARBA" id="ARBA00022801"/>
    </source>
</evidence>
<dbReference type="InterPro" id="IPR010158">
    <property type="entry name" value="Amidase_Cbmase"/>
</dbReference>
<keyword evidence="5" id="KW-1185">Reference proteome</keyword>
<name>A0A1E4TF65_9ASCO</name>
<dbReference type="EMBL" id="KV453842">
    <property type="protein sequence ID" value="ODV90347.1"/>
    <property type="molecule type" value="Genomic_DNA"/>
</dbReference>
<reference evidence="5" key="1">
    <citation type="submission" date="2016-02" db="EMBL/GenBank/DDBJ databases">
        <title>Comparative genomics of biotechnologically important yeasts.</title>
        <authorList>
            <consortium name="DOE Joint Genome Institute"/>
            <person name="Riley R."/>
            <person name="Haridas S."/>
            <person name="Wolfe K.H."/>
            <person name="Lopes M.R."/>
            <person name="Hittinger C.T."/>
            <person name="Goker M."/>
            <person name="Salamov A."/>
            <person name="Wisecaver J."/>
            <person name="Long T.M."/>
            <person name="Aerts A.L."/>
            <person name="Barry K."/>
            <person name="Choi C."/>
            <person name="Clum A."/>
            <person name="Coughlan A.Y."/>
            <person name="Deshpande S."/>
            <person name="Douglass A.P."/>
            <person name="Hanson S.J."/>
            <person name="Klenk H.-P."/>
            <person name="Labutti K."/>
            <person name="Lapidus A."/>
            <person name="Lindquist E."/>
            <person name="Lipzen A."/>
            <person name="Meier-Kolthoff J.P."/>
            <person name="Ohm R.A."/>
            <person name="Otillar R.P."/>
            <person name="Pangilinan J."/>
            <person name="Peng Y."/>
            <person name="Rokas A."/>
            <person name="Rosa C.A."/>
            <person name="Scheuner C."/>
            <person name="Sibirny A.A."/>
            <person name="Slot J.C."/>
            <person name="Stielow J.B."/>
            <person name="Sun H."/>
            <person name="Kurtzman C.P."/>
            <person name="Blackwell M."/>
            <person name="Jeffries T.W."/>
            <person name="Grigoriev I.V."/>
        </authorList>
    </citation>
    <scope>NUCLEOTIDE SEQUENCE [LARGE SCALE GENOMIC DNA]</scope>
    <source>
        <strain evidence="5">NRRL Y-17796</strain>
    </source>
</reference>
<dbReference type="SUPFAM" id="SSF53187">
    <property type="entry name" value="Zn-dependent exopeptidases"/>
    <property type="match status" value="1"/>
</dbReference>
<evidence type="ECO:0000259" key="3">
    <source>
        <dbReference type="Pfam" id="PF07687"/>
    </source>
</evidence>
<evidence type="ECO:0000313" key="4">
    <source>
        <dbReference type="EMBL" id="ODV90347.1"/>
    </source>
</evidence>
<evidence type="ECO:0000256" key="1">
    <source>
        <dbReference type="ARBA" id="ARBA00006247"/>
    </source>
</evidence>
<evidence type="ECO:0000313" key="5">
    <source>
        <dbReference type="Proteomes" id="UP000095023"/>
    </source>
</evidence>
<dbReference type="AlphaFoldDB" id="A0A1E4TF65"/>
<sequence>MTIDLKINADRLNKTLHDTCTAWGQGTRWGTASTETGMKRLALSPEDGEVRRWLVAEAKKLGCEVTIDAMGNIFCVLAGRNAGTPTMMGSHLDTVPTGGRYDGILGVQAGLEVLRSIKDAGYIPNYPVGLVDWTNEEGARFPFSMVSSGVWAGEVDLERAYALADVHDKTKTISSCLDDIGFKGETECSYKAMPFKAHFELHIEQGPILEAAKQKVGIVQGVQAYNWFTVTVSGRPQHTGTTPFAARADSMLASARFIAKAHEIASAHDGLVSTGIFGVEPGAVNVLPETTQFSIDMRHVEDDELALIEAETWACLDKIVAATPGLSYTKEPIIRSPAVKFNQTCIDCVTKAAETAVGADLCRPMTSGAGHDSCYTSLRCPTTMIFVPSKGGISHNPVEYTSPEDCAIGAQVLLGAVVDFDSRRSD</sequence>
<dbReference type="PIRSF" id="PIRSF001235">
    <property type="entry name" value="Amidase_carbamoylase"/>
    <property type="match status" value="1"/>
</dbReference>
<keyword evidence="2" id="KW-0378">Hydrolase</keyword>
<comment type="similarity">
    <text evidence="1">Belongs to the peptidase M20A family.</text>
</comment>
<dbReference type="Gene3D" id="3.40.630.10">
    <property type="entry name" value="Zn peptidases"/>
    <property type="match status" value="1"/>
</dbReference>
<protein>
    <recommendedName>
        <fullName evidence="3">Peptidase M20 dimerisation domain-containing protein</fullName>
    </recommendedName>
</protein>
<gene>
    <name evidence="4" type="ORF">CANCADRAFT_2074</name>
</gene>
<dbReference type="Gene3D" id="3.30.70.360">
    <property type="match status" value="1"/>
</dbReference>
<proteinExistence type="inferred from homology"/>
<dbReference type="Proteomes" id="UP000095023">
    <property type="component" value="Unassembled WGS sequence"/>
</dbReference>
<dbReference type="CDD" id="cd03884">
    <property type="entry name" value="M20_bAS"/>
    <property type="match status" value="1"/>
</dbReference>
<dbReference type="InterPro" id="IPR002933">
    <property type="entry name" value="Peptidase_M20"/>
</dbReference>
<dbReference type="Pfam" id="PF01546">
    <property type="entry name" value="Peptidase_M20"/>
    <property type="match status" value="1"/>
</dbReference>
<feature type="domain" description="Peptidase M20 dimerisation" evidence="3">
    <location>
        <begin position="226"/>
        <end position="319"/>
    </location>
</feature>
<dbReference type="InterPro" id="IPR036264">
    <property type="entry name" value="Bact_exopeptidase_dim_dom"/>
</dbReference>
<accession>A0A1E4TF65</accession>
<dbReference type="SUPFAM" id="SSF55031">
    <property type="entry name" value="Bacterial exopeptidase dimerisation domain"/>
    <property type="match status" value="1"/>
</dbReference>
<dbReference type="OrthoDB" id="4676at2759"/>
<dbReference type="NCBIfam" id="TIGR01879">
    <property type="entry name" value="hydantase"/>
    <property type="match status" value="1"/>
</dbReference>
<dbReference type="InterPro" id="IPR011650">
    <property type="entry name" value="Peptidase_M20_dimer"/>
</dbReference>
<organism evidence="4 5">
    <name type="scientific">Tortispora caseinolytica NRRL Y-17796</name>
    <dbReference type="NCBI Taxonomy" id="767744"/>
    <lineage>
        <taxon>Eukaryota</taxon>
        <taxon>Fungi</taxon>
        <taxon>Dikarya</taxon>
        <taxon>Ascomycota</taxon>
        <taxon>Saccharomycotina</taxon>
        <taxon>Trigonopsidomycetes</taxon>
        <taxon>Trigonopsidales</taxon>
        <taxon>Trigonopsidaceae</taxon>
        <taxon>Tortispora</taxon>
    </lineage>
</organism>